<dbReference type="AlphaFoldDB" id="A0A0F9ARX0"/>
<dbReference type="EMBL" id="LAZR01056091">
    <property type="protein sequence ID" value="KKK74926.1"/>
    <property type="molecule type" value="Genomic_DNA"/>
</dbReference>
<gene>
    <name evidence="1" type="ORF">LCGC14_2878860</name>
</gene>
<proteinExistence type="predicted"/>
<name>A0A0F9ARX0_9ZZZZ</name>
<feature type="non-terminal residue" evidence="1">
    <location>
        <position position="1"/>
    </location>
</feature>
<accession>A0A0F9ARX0</accession>
<protein>
    <submittedName>
        <fullName evidence="1">Uncharacterized protein</fullName>
    </submittedName>
</protein>
<reference evidence="1" key="1">
    <citation type="journal article" date="2015" name="Nature">
        <title>Complex archaea that bridge the gap between prokaryotes and eukaryotes.</title>
        <authorList>
            <person name="Spang A."/>
            <person name="Saw J.H."/>
            <person name="Jorgensen S.L."/>
            <person name="Zaremba-Niedzwiedzka K."/>
            <person name="Martijn J."/>
            <person name="Lind A.E."/>
            <person name="van Eijk R."/>
            <person name="Schleper C."/>
            <person name="Guy L."/>
            <person name="Ettema T.J."/>
        </authorList>
    </citation>
    <scope>NUCLEOTIDE SEQUENCE</scope>
</reference>
<sequence>PINTPPTLSLNNKPFGVYTKSGQGQGMDPFYLGLQFYHPDNNPS</sequence>
<organism evidence="1">
    <name type="scientific">marine sediment metagenome</name>
    <dbReference type="NCBI Taxonomy" id="412755"/>
    <lineage>
        <taxon>unclassified sequences</taxon>
        <taxon>metagenomes</taxon>
        <taxon>ecological metagenomes</taxon>
    </lineage>
</organism>
<evidence type="ECO:0000313" key="1">
    <source>
        <dbReference type="EMBL" id="KKK74926.1"/>
    </source>
</evidence>
<comment type="caution">
    <text evidence="1">The sequence shown here is derived from an EMBL/GenBank/DDBJ whole genome shotgun (WGS) entry which is preliminary data.</text>
</comment>